<dbReference type="RefSeq" id="WP_070394905.1">
    <property type="nucleotide sequence ID" value="NZ_CP017599.1"/>
</dbReference>
<dbReference type="AlphaFoldDB" id="A0A1D8TXY2"/>
<dbReference type="EMBL" id="CP017599">
    <property type="protein sequence ID" value="AOX02498.1"/>
    <property type="molecule type" value="Genomic_DNA"/>
</dbReference>
<accession>A0A1D8TXY2</accession>
<evidence type="ECO:0008006" key="3">
    <source>
        <dbReference type="Google" id="ProtNLM"/>
    </source>
</evidence>
<dbReference type="STRING" id="1458985.BJP34_26370"/>
<name>A0A1D8TXY2_9CYAN</name>
<evidence type="ECO:0000313" key="2">
    <source>
        <dbReference type="Proteomes" id="UP000177870"/>
    </source>
</evidence>
<protein>
    <recommendedName>
        <fullName evidence="3">DUF4058 domain-containing protein</fullName>
    </recommendedName>
</protein>
<reference evidence="2" key="1">
    <citation type="submission" date="2016-10" db="EMBL/GenBank/DDBJ databases">
        <title>Comparative genomics uncovers the prolific and rare metabolic potential of the cyanobacterial genus Moorea.</title>
        <authorList>
            <person name="Leao T."/>
            <person name="Castelao G."/>
            <person name="Korobeynikov A."/>
            <person name="Monroe E.A."/>
            <person name="Podell S."/>
            <person name="Glukhov E."/>
            <person name="Allen E."/>
            <person name="Gerwick W.H."/>
            <person name="Gerwick L."/>
        </authorList>
    </citation>
    <scope>NUCLEOTIDE SEQUENCE [LARGE SCALE GENOMIC DNA]</scope>
    <source>
        <strain evidence="2">PAL-8-15-08-1</strain>
    </source>
</reference>
<sequence>MPPSPFPGMDPYVEHPSAWPNVHHRLITAIADSLAPQLLPKYQVLIEERIYQTIGTDSVLVGIPDAAVKLTQITPNPTKTNPTKTNIAVASTPSKPKTIILPIPEQVRQGHLEIRDIATSNLVTALEVLSPTNKRSGEGRNQYERKRQTILGSSTHLVEIDLLRQWEPMPTLSNDIQSHYRILVSQTHRRPQADLYAFNLPDSIPTFPLPLQPEDAQPLVNLQELFNGVYDRSGYSFVIDYTREPVPLLSEADAAWADGLLREKGLR</sequence>
<dbReference type="OrthoDB" id="517639at2"/>
<organism evidence="1 2">
    <name type="scientific">Moorena producens PAL-8-15-08-1</name>
    <dbReference type="NCBI Taxonomy" id="1458985"/>
    <lineage>
        <taxon>Bacteria</taxon>
        <taxon>Bacillati</taxon>
        <taxon>Cyanobacteriota</taxon>
        <taxon>Cyanophyceae</taxon>
        <taxon>Coleofasciculales</taxon>
        <taxon>Coleofasciculaceae</taxon>
        <taxon>Moorena</taxon>
    </lineage>
</organism>
<evidence type="ECO:0000313" key="1">
    <source>
        <dbReference type="EMBL" id="AOX02498.1"/>
    </source>
</evidence>
<dbReference type="KEGG" id="mpro:BJP34_26370"/>
<gene>
    <name evidence="1" type="ORF">BJP34_26370</name>
</gene>
<dbReference type="Proteomes" id="UP000177870">
    <property type="component" value="Chromosome"/>
</dbReference>
<proteinExistence type="predicted"/>
<dbReference type="InterPro" id="IPR025132">
    <property type="entry name" value="DUF4058"/>
</dbReference>
<dbReference type="Pfam" id="PF13267">
    <property type="entry name" value="DUF4058"/>
    <property type="match status" value="1"/>
</dbReference>